<reference evidence="1" key="1">
    <citation type="journal article" date="2014" name="Front. Microbiol.">
        <title>High frequency of phylogenetically diverse reductive dehalogenase-homologous genes in deep subseafloor sedimentary metagenomes.</title>
        <authorList>
            <person name="Kawai M."/>
            <person name="Futagami T."/>
            <person name="Toyoda A."/>
            <person name="Takaki Y."/>
            <person name="Nishi S."/>
            <person name="Hori S."/>
            <person name="Arai W."/>
            <person name="Tsubouchi T."/>
            <person name="Morono Y."/>
            <person name="Uchiyama I."/>
            <person name="Ito T."/>
            <person name="Fujiyama A."/>
            <person name="Inagaki F."/>
            <person name="Takami H."/>
        </authorList>
    </citation>
    <scope>NUCLEOTIDE SEQUENCE</scope>
    <source>
        <strain evidence="1">Expedition CK06-06</strain>
    </source>
</reference>
<name>X1FJ82_9ZZZZ</name>
<evidence type="ECO:0000313" key="1">
    <source>
        <dbReference type="EMBL" id="GAH32570.1"/>
    </source>
</evidence>
<dbReference type="EMBL" id="BARU01011706">
    <property type="protein sequence ID" value="GAH32570.1"/>
    <property type="molecule type" value="Genomic_DNA"/>
</dbReference>
<sequence>KMFEKVSIKEIEKIKERLEAELEEKSLPFHRGKEIESLLVHIDTWLEWRDDQEQKRYKEIIQSES</sequence>
<comment type="caution">
    <text evidence="1">The sequence shown here is derived from an EMBL/GenBank/DDBJ whole genome shotgun (WGS) entry which is preliminary data.</text>
</comment>
<protein>
    <submittedName>
        <fullName evidence="1">Uncharacterized protein</fullName>
    </submittedName>
</protein>
<feature type="non-terminal residue" evidence="1">
    <location>
        <position position="1"/>
    </location>
</feature>
<organism evidence="1">
    <name type="scientific">marine sediment metagenome</name>
    <dbReference type="NCBI Taxonomy" id="412755"/>
    <lineage>
        <taxon>unclassified sequences</taxon>
        <taxon>metagenomes</taxon>
        <taxon>ecological metagenomes</taxon>
    </lineage>
</organism>
<proteinExistence type="predicted"/>
<accession>X1FJ82</accession>
<gene>
    <name evidence="1" type="ORF">S03H2_21884</name>
</gene>
<dbReference type="AlphaFoldDB" id="X1FJ82"/>